<keyword evidence="3" id="KW-1185">Reference proteome</keyword>
<evidence type="ECO:0000313" key="3">
    <source>
        <dbReference type="Proteomes" id="UP000254937"/>
    </source>
</evidence>
<organism evidence="2 3">
    <name type="scientific">Aspergillus phoenicis ATCC 13157</name>
    <dbReference type="NCBI Taxonomy" id="1353007"/>
    <lineage>
        <taxon>Eukaryota</taxon>
        <taxon>Fungi</taxon>
        <taxon>Dikarya</taxon>
        <taxon>Ascomycota</taxon>
        <taxon>Pezizomycotina</taxon>
        <taxon>Eurotiomycetes</taxon>
        <taxon>Eurotiomycetidae</taxon>
        <taxon>Eurotiales</taxon>
        <taxon>Aspergillaceae</taxon>
        <taxon>Aspergillus</taxon>
    </lineage>
</organism>
<evidence type="ECO:0000313" key="2">
    <source>
        <dbReference type="EMBL" id="RDK41848.1"/>
    </source>
</evidence>
<feature type="transmembrane region" description="Helical" evidence="1">
    <location>
        <begin position="9"/>
        <end position="28"/>
    </location>
</feature>
<keyword evidence="1" id="KW-1133">Transmembrane helix</keyword>
<keyword evidence="1" id="KW-0812">Transmembrane</keyword>
<dbReference type="AlphaFoldDB" id="A0A370PI22"/>
<protein>
    <submittedName>
        <fullName evidence="2">Uncharacterized protein</fullName>
    </submittedName>
</protein>
<accession>A0A370PI22</accession>
<feature type="transmembrane region" description="Helical" evidence="1">
    <location>
        <begin position="34"/>
        <end position="53"/>
    </location>
</feature>
<name>A0A370PI22_ASPPH</name>
<gene>
    <name evidence="2" type="ORF">M752DRAFT_20707</name>
</gene>
<sequence>MKFALIKSIPLFDAGMIPTFGICGMIFLRRYLSSFYFDFTPIFFYYSFFFVFSHMTDFEDSLRSWDIGRRRGEFIILIAHESRAIVERERYYYEFQKAKEGNLGVELGQSCLPVKRAYLCLCVLLCFPFSCTHTIPSEN</sequence>
<reference evidence="2 3" key="1">
    <citation type="submission" date="2018-07" db="EMBL/GenBank/DDBJ databases">
        <title>Section-level genome sequencing of Aspergillus section Nigri to investigate inter- and intra-species variation.</title>
        <authorList>
            <consortium name="DOE Joint Genome Institute"/>
            <person name="Vesth T.C."/>
            <person name="Nybo J.L."/>
            <person name="Theobald S."/>
            <person name="Frisvad J.C."/>
            <person name="Larsen T.O."/>
            <person name="Nielsen K.F."/>
            <person name="Hoof J.B."/>
            <person name="Brandl J."/>
            <person name="Salamov A."/>
            <person name="Riley R."/>
            <person name="Gladden J.M."/>
            <person name="Phatale P."/>
            <person name="Nielsen M.T."/>
            <person name="Lyhne E.K."/>
            <person name="Kogle M.E."/>
            <person name="Strasser K."/>
            <person name="McDonnell E."/>
            <person name="Barry K."/>
            <person name="Clum A."/>
            <person name="Chen C."/>
            <person name="Nolan M."/>
            <person name="Sandor L."/>
            <person name="Kuo A."/>
            <person name="Lipzen A."/>
            <person name="Hainaut M."/>
            <person name="Drula E."/>
            <person name="Tsang A."/>
            <person name="Magnuson J.K."/>
            <person name="Henrissat B."/>
            <person name="Wiebenga A."/>
            <person name="Simmons B.A."/>
            <person name="Makela M.R."/>
            <person name="De vries R.P."/>
            <person name="Grigoriev I.V."/>
            <person name="Mortensen U.H."/>
            <person name="Baker S.E."/>
            <person name="Andersen M.R."/>
        </authorList>
    </citation>
    <scope>NUCLEOTIDE SEQUENCE [LARGE SCALE GENOMIC DNA]</scope>
    <source>
        <strain evidence="2 3">ATCC 13157</strain>
    </source>
</reference>
<proteinExistence type="predicted"/>
<dbReference type="EMBL" id="KZ851854">
    <property type="protein sequence ID" value="RDK41848.1"/>
    <property type="molecule type" value="Genomic_DNA"/>
</dbReference>
<keyword evidence="1" id="KW-0472">Membrane</keyword>
<evidence type="ECO:0000256" key="1">
    <source>
        <dbReference type="SAM" id="Phobius"/>
    </source>
</evidence>
<dbReference type="Proteomes" id="UP000254937">
    <property type="component" value="Unassembled WGS sequence"/>
</dbReference>